<feature type="transmembrane region" description="Helical" evidence="6">
    <location>
        <begin position="92"/>
        <end position="111"/>
    </location>
</feature>
<keyword evidence="4 6" id="KW-1133">Transmembrane helix</keyword>
<reference evidence="9" key="1">
    <citation type="journal article" date="2019" name="Int. J. Syst. Evol. Microbiol.">
        <title>The Global Catalogue of Microorganisms (GCM) 10K type strain sequencing project: providing services to taxonomists for standard genome sequencing and annotation.</title>
        <authorList>
            <consortium name="The Broad Institute Genomics Platform"/>
            <consortium name="The Broad Institute Genome Sequencing Center for Infectious Disease"/>
            <person name="Wu L."/>
            <person name="Ma J."/>
        </authorList>
    </citation>
    <scope>NUCLEOTIDE SEQUENCE [LARGE SCALE GENOMIC DNA]</scope>
    <source>
        <strain evidence="9">JCM 16021</strain>
    </source>
</reference>
<dbReference type="EMBL" id="BAAAQQ010000002">
    <property type="protein sequence ID" value="GAA2114434.1"/>
    <property type="molecule type" value="Genomic_DNA"/>
</dbReference>
<keyword evidence="9" id="KW-1185">Reference proteome</keyword>
<protein>
    <submittedName>
        <fullName evidence="8">EamA family transporter</fullName>
    </submittedName>
</protein>
<keyword evidence="3 6" id="KW-0812">Transmembrane</keyword>
<feature type="transmembrane region" description="Helical" evidence="6">
    <location>
        <begin position="207"/>
        <end position="226"/>
    </location>
</feature>
<feature type="transmembrane region" description="Helical" evidence="6">
    <location>
        <begin position="177"/>
        <end position="195"/>
    </location>
</feature>
<comment type="similarity">
    <text evidence="2">Belongs to the EamA transporter family.</text>
</comment>
<organism evidence="8 9">
    <name type="scientific">Nocardioides bigeumensis</name>
    <dbReference type="NCBI Taxonomy" id="433657"/>
    <lineage>
        <taxon>Bacteria</taxon>
        <taxon>Bacillati</taxon>
        <taxon>Actinomycetota</taxon>
        <taxon>Actinomycetes</taxon>
        <taxon>Propionibacteriales</taxon>
        <taxon>Nocardioidaceae</taxon>
        <taxon>Nocardioides</taxon>
    </lineage>
</organism>
<feature type="transmembrane region" description="Helical" evidence="6">
    <location>
        <begin position="118"/>
        <end position="139"/>
    </location>
</feature>
<feature type="transmembrane region" description="Helical" evidence="6">
    <location>
        <begin position="36"/>
        <end position="54"/>
    </location>
</feature>
<evidence type="ECO:0000256" key="5">
    <source>
        <dbReference type="ARBA" id="ARBA00023136"/>
    </source>
</evidence>
<feature type="transmembrane region" description="Helical" evidence="6">
    <location>
        <begin position="66"/>
        <end position="86"/>
    </location>
</feature>
<evidence type="ECO:0000313" key="9">
    <source>
        <dbReference type="Proteomes" id="UP001500575"/>
    </source>
</evidence>
<dbReference type="InterPro" id="IPR037185">
    <property type="entry name" value="EmrE-like"/>
</dbReference>
<evidence type="ECO:0000256" key="6">
    <source>
        <dbReference type="SAM" id="Phobius"/>
    </source>
</evidence>
<comment type="caution">
    <text evidence="8">The sequence shown here is derived from an EMBL/GenBank/DDBJ whole genome shotgun (WGS) entry which is preliminary data.</text>
</comment>
<feature type="transmembrane region" description="Helical" evidence="6">
    <location>
        <begin position="145"/>
        <end position="165"/>
    </location>
</feature>
<feature type="transmembrane region" description="Helical" evidence="6">
    <location>
        <begin position="238"/>
        <end position="258"/>
    </location>
</feature>
<dbReference type="InterPro" id="IPR000620">
    <property type="entry name" value="EamA_dom"/>
</dbReference>
<gene>
    <name evidence="8" type="ORF">GCM10009843_02870</name>
</gene>
<feature type="domain" description="EamA" evidence="7">
    <location>
        <begin position="8"/>
        <end position="135"/>
    </location>
</feature>
<evidence type="ECO:0000256" key="2">
    <source>
        <dbReference type="ARBA" id="ARBA00007362"/>
    </source>
</evidence>
<evidence type="ECO:0000256" key="1">
    <source>
        <dbReference type="ARBA" id="ARBA00004141"/>
    </source>
</evidence>
<dbReference type="RefSeq" id="WP_344301790.1">
    <property type="nucleotide sequence ID" value="NZ_BAAAQQ010000002.1"/>
</dbReference>
<dbReference type="PANTHER" id="PTHR32322">
    <property type="entry name" value="INNER MEMBRANE TRANSPORTER"/>
    <property type="match status" value="1"/>
</dbReference>
<feature type="transmembrane region" description="Helical" evidence="6">
    <location>
        <begin position="264"/>
        <end position="287"/>
    </location>
</feature>
<evidence type="ECO:0000256" key="3">
    <source>
        <dbReference type="ARBA" id="ARBA00022692"/>
    </source>
</evidence>
<dbReference type="InterPro" id="IPR050638">
    <property type="entry name" value="AA-Vitamin_Transporters"/>
</dbReference>
<name>A0ABP5JA07_9ACTN</name>
<sequence length="319" mass="32492">MEDNSLRTALLAAIAPAAWGTTYIVTSHLLPPDRPLFAAAMRALPAGLILLALTRRLPRGRWWGRAALLGLLNFGAFFPLLFLAAYELPGGVAATVQASSPLVVMALAWMLLGEQPGLLRITAGLVGVGGVALLVLQSACGDAGPLGFAAAAGSVVSSALGFVLVRRWPAPVSTLTLVSWQLVVGGLILAPLALLAEGLPPSMDLPAVGGLLWIGGVGTVVAYVCWFRGLARLPAGTVSLIGLVGPVVATGLGIVIAGEPAGPGRLAAMGLILAGVLLGQPAVAQLVRRRLTRPRNDVGSRLLAEVPAAQQADPVARAA</sequence>
<dbReference type="Proteomes" id="UP001500575">
    <property type="component" value="Unassembled WGS sequence"/>
</dbReference>
<dbReference type="Gene3D" id="1.10.3730.20">
    <property type="match status" value="2"/>
</dbReference>
<evidence type="ECO:0000259" key="7">
    <source>
        <dbReference type="Pfam" id="PF00892"/>
    </source>
</evidence>
<evidence type="ECO:0000313" key="8">
    <source>
        <dbReference type="EMBL" id="GAA2114434.1"/>
    </source>
</evidence>
<dbReference type="Pfam" id="PF00892">
    <property type="entry name" value="EamA"/>
    <property type="match status" value="2"/>
</dbReference>
<proteinExistence type="inferred from homology"/>
<dbReference type="SUPFAM" id="SSF103481">
    <property type="entry name" value="Multidrug resistance efflux transporter EmrE"/>
    <property type="match status" value="2"/>
</dbReference>
<evidence type="ECO:0000256" key="4">
    <source>
        <dbReference type="ARBA" id="ARBA00022989"/>
    </source>
</evidence>
<comment type="subcellular location">
    <subcellularLocation>
        <location evidence="1">Membrane</location>
        <topology evidence="1">Multi-pass membrane protein</topology>
    </subcellularLocation>
</comment>
<keyword evidence="5 6" id="KW-0472">Membrane</keyword>
<accession>A0ABP5JA07</accession>
<feature type="domain" description="EamA" evidence="7">
    <location>
        <begin position="147"/>
        <end position="278"/>
    </location>
</feature>
<dbReference type="PANTHER" id="PTHR32322:SF2">
    <property type="entry name" value="EAMA DOMAIN-CONTAINING PROTEIN"/>
    <property type="match status" value="1"/>
</dbReference>